<accession>A0ABT4EW90</accession>
<evidence type="ECO:0000256" key="2">
    <source>
        <dbReference type="ARBA" id="ARBA00023315"/>
    </source>
</evidence>
<reference evidence="4 5" key="1">
    <citation type="submission" date="2022-05" db="EMBL/GenBank/DDBJ databases">
        <title>Genome Sequencing of Bee-Associated Microbes.</title>
        <authorList>
            <person name="Dunlap C."/>
        </authorList>
    </citation>
    <scope>NUCLEOTIDE SEQUENCE [LARGE SCALE GENOMIC DNA]</scope>
    <source>
        <strain evidence="4 5">NRRL BD-083</strain>
    </source>
</reference>
<keyword evidence="1" id="KW-0808">Transferase</keyword>
<dbReference type="EMBL" id="JAMDLZ010000061">
    <property type="protein sequence ID" value="MCY9549942.1"/>
    <property type="molecule type" value="Genomic_DNA"/>
</dbReference>
<dbReference type="Pfam" id="PF00583">
    <property type="entry name" value="Acetyltransf_1"/>
    <property type="match status" value="1"/>
</dbReference>
<keyword evidence="2" id="KW-0012">Acyltransferase</keyword>
<dbReference type="InterPro" id="IPR000182">
    <property type="entry name" value="GNAT_dom"/>
</dbReference>
<proteinExistence type="predicted"/>
<dbReference type="CDD" id="cd04301">
    <property type="entry name" value="NAT_SF"/>
    <property type="match status" value="1"/>
</dbReference>
<evidence type="ECO:0000259" key="3">
    <source>
        <dbReference type="PROSITE" id="PS51186"/>
    </source>
</evidence>
<dbReference type="SUPFAM" id="SSF55729">
    <property type="entry name" value="Acyl-CoA N-acyltransferases (Nat)"/>
    <property type="match status" value="1"/>
</dbReference>
<name>A0ABT4EW90_9BACI</name>
<dbReference type="PROSITE" id="PS51186">
    <property type="entry name" value="GNAT"/>
    <property type="match status" value="1"/>
</dbReference>
<organism evidence="4 5">
    <name type="scientific">Lysinibacillus xylanilyticus</name>
    <dbReference type="NCBI Taxonomy" id="582475"/>
    <lineage>
        <taxon>Bacteria</taxon>
        <taxon>Bacillati</taxon>
        <taxon>Bacillota</taxon>
        <taxon>Bacilli</taxon>
        <taxon>Bacillales</taxon>
        <taxon>Bacillaceae</taxon>
        <taxon>Lysinibacillus</taxon>
    </lineage>
</organism>
<feature type="domain" description="N-acetyltransferase" evidence="3">
    <location>
        <begin position="1"/>
        <end position="148"/>
    </location>
</feature>
<dbReference type="PANTHER" id="PTHR43800">
    <property type="entry name" value="PEPTIDYL-LYSINE N-ACETYLTRANSFERASE YJAB"/>
    <property type="match status" value="1"/>
</dbReference>
<comment type="caution">
    <text evidence="4">The sequence shown here is derived from an EMBL/GenBank/DDBJ whole genome shotgun (WGS) entry which is preliminary data.</text>
</comment>
<sequence>MEFKLLEENDLIKCTETFIKVFNDEPWNDEWTFTNAQKYLLDFYNTPGFLGILAIENKEVIGFIFGVHRTWWSGNEFYIHEMCVESQRQNRGIGKSLLDYLIKSLGNNISNITLLTDRGIPAEKFYKKNGFEEIERLIFLSKNIKSGV</sequence>
<gene>
    <name evidence="4" type="ORF">M5W82_24015</name>
</gene>
<dbReference type="RefSeq" id="WP_268639823.1">
    <property type="nucleotide sequence ID" value="NZ_CP189807.1"/>
</dbReference>
<dbReference type="Gene3D" id="3.40.630.30">
    <property type="match status" value="1"/>
</dbReference>
<dbReference type="Proteomes" id="UP001527052">
    <property type="component" value="Unassembled WGS sequence"/>
</dbReference>
<dbReference type="PANTHER" id="PTHR43800:SF1">
    <property type="entry name" value="PEPTIDYL-LYSINE N-ACETYLTRANSFERASE YJAB"/>
    <property type="match status" value="1"/>
</dbReference>
<dbReference type="InterPro" id="IPR016181">
    <property type="entry name" value="Acyl_CoA_acyltransferase"/>
</dbReference>
<protein>
    <submittedName>
        <fullName evidence="4">GNAT family N-acetyltransferase</fullName>
    </submittedName>
</protein>
<evidence type="ECO:0000256" key="1">
    <source>
        <dbReference type="ARBA" id="ARBA00022679"/>
    </source>
</evidence>
<evidence type="ECO:0000313" key="5">
    <source>
        <dbReference type="Proteomes" id="UP001527052"/>
    </source>
</evidence>
<evidence type="ECO:0000313" key="4">
    <source>
        <dbReference type="EMBL" id="MCY9549942.1"/>
    </source>
</evidence>
<keyword evidence="5" id="KW-1185">Reference proteome</keyword>